<reference evidence="1" key="1">
    <citation type="journal article" date="2014" name="Int. J. Syst. Evol. Microbiol.">
        <title>Complete genome sequence of Corynebacterium casei LMG S-19264T (=DSM 44701T), isolated from a smear-ripened cheese.</title>
        <authorList>
            <consortium name="US DOE Joint Genome Institute (JGI-PGF)"/>
            <person name="Walter F."/>
            <person name="Albersmeier A."/>
            <person name="Kalinowski J."/>
            <person name="Ruckert C."/>
        </authorList>
    </citation>
    <scope>NUCLEOTIDE SEQUENCE</scope>
    <source>
        <strain evidence="1">CGMCC 1.12987</strain>
    </source>
</reference>
<dbReference type="InterPro" id="IPR014247">
    <property type="entry name" value="Spore_lipoprot_YhcN/YlaJ"/>
</dbReference>
<accession>A0A917FRY1</accession>
<dbReference type="Pfam" id="PF09580">
    <property type="entry name" value="Spore_YhcN_YlaJ"/>
    <property type="match status" value="1"/>
</dbReference>
<name>A0A917FRY1_9BACL</name>
<protein>
    <submittedName>
        <fullName evidence="1">Lipoprotein YhcN</fullName>
    </submittedName>
</protein>
<gene>
    <name evidence="1" type="primary">yhcN</name>
    <name evidence="1" type="ORF">GCM10010916_14850</name>
</gene>
<keyword evidence="1" id="KW-0449">Lipoprotein</keyword>
<dbReference type="InterPro" id="IPR019076">
    <property type="entry name" value="Spore_lipoprot_YhcN/YlaJ-like"/>
</dbReference>
<comment type="caution">
    <text evidence="1">The sequence shown here is derived from an EMBL/GenBank/DDBJ whole genome shotgun (WGS) entry which is preliminary data.</text>
</comment>
<dbReference type="Proteomes" id="UP000644756">
    <property type="component" value="Unassembled WGS sequence"/>
</dbReference>
<dbReference type="NCBIfam" id="TIGR02898">
    <property type="entry name" value="spore_YhcN_YlaJ"/>
    <property type="match status" value="1"/>
</dbReference>
<evidence type="ECO:0000313" key="1">
    <source>
        <dbReference type="EMBL" id="GGF98653.1"/>
    </source>
</evidence>
<keyword evidence="2" id="KW-1185">Reference proteome</keyword>
<dbReference type="GO" id="GO:0030435">
    <property type="term" value="P:sporulation resulting in formation of a cellular spore"/>
    <property type="evidence" value="ECO:0007669"/>
    <property type="project" value="InterPro"/>
</dbReference>
<reference evidence="1" key="2">
    <citation type="submission" date="2020-09" db="EMBL/GenBank/DDBJ databases">
        <authorList>
            <person name="Sun Q."/>
            <person name="Zhou Y."/>
        </authorList>
    </citation>
    <scope>NUCLEOTIDE SEQUENCE</scope>
    <source>
        <strain evidence="1">CGMCC 1.12987</strain>
    </source>
</reference>
<dbReference type="PROSITE" id="PS51257">
    <property type="entry name" value="PROKAR_LIPOPROTEIN"/>
    <property type="match status" value="1"/>
</dbReference>
<dbReference type="AlphaFoldDB" id="A0A917FRY1"/>
<dbReference type="RefSeq" id="WP_188530426.1">
    <property type="nucleotide sequence ID" value="NZ_BMGR01000004.1"/>
</dbReference>
<evidence type="ECO:0000313" key="2">
    <source>
        <dbReference type="Proteomes" id="UP000644756"/>
    </source>
</evidence>
<dbReference type="EMBL" id="BMGR01000004">
    <property type="protein sequence ID" value="GGF98653.1"/>
    <property type="molecule type" value="Genomic_DNA"/>
</dbReference>
<organism evidence="1 2">
    <name type="scientific">Paenibacillus abyssi</name>
    <dbReference type="NCBI Taxonomy" id="1340531"/>
    <lineage>
        <taxon>Bacteria</taxon>
        <taxon>Bacillati</taxon>
        <taxon>Bacillota</taxon>
        <taxon>Bacilli</taxon>
        <taxon>Bacillales</taxon>
        <taxon>Paenibacillaceae</taxon>
        <taxon>Paenibacillus</taxon>
    </lineage>
</organism>
<sequence length="196" mass="21737">MQRKWIILAISAVIGVMLTGCSELQGDVGNKNIRPNSVKYDANGNRMIDKRFANDQMNEMNRINGRRLNSNNVIGTHRNYHIDMSEKAADRVTGMMNVDAAYVMMGDKNAYVAIVPQKNDGGEVSSAFKHQIAAEIKAMNPDIVNVYVSANPDFVGRMTNYMNYARSGKPVQALIAEFNAMVDRIFPADSGTSIIR</sequence>
<proteinExistence type="predicted"/>